<evidence type="ECO:0000256" key="2">
    <source>
        <dbReference type="ARBA" id="ARBA00023015"/>
    </source>
</evidence>
<sequence>MENTFFTTSDPTTVAEDVNANVVTTTTNTNANTTNSDMGCVPYSHYANFESMNFSSSTLPPTLPQQCYFPAQYVQPPHLQTPQFPCLYPVNQAGQPFAAYPVSPSWFGQNGVENGAAPGNNGFWQPNGLTTREHQRGFLDPQMTKIARIKRKLARQKALSLQKNASGSSSVAASSTQADTRRLVMYGGHNLDLFNFCTPDNKRLRVLLKKQLKNSDVGSLGRIVLPKREAEENLPSLSDKEGIQIVMRDVFSDQLWTLKFKYWSNNKSRMYVLENTGDFVKQNGMEIGDSLTLYEDESRNFYFSIEKVEKPVAEPSNKQDSANNNNKKQTYNCLNTPPPQLTNHARDEEEASLAFLIQQLDHKEQQEANYNFMTSPVDYAASSSHRLQILPHDDQEANVDGPCTLNNITHDHLGRIHPHLVATVVQPASYSNGRMRLGVDDDHQSNSNNTTDDCYGGLDMLPDVNKYNFSL</sequence>
<organism evidence="8 9">
    <name type="scientific">Xanthoceras sorbifolium</name>
    <dbReference type="NCBI Taxonomy" id="99658"/>
    <lineage>
        <taxon>Eukaryota</taxon>
        <taxon>Viridiplantae</taxon>
        <taxon>Streptophyta</taxon>
        <taxon>Embryophyta</taxon>
        <taxon>Tracheophyta</taxon>
        <taxon>Spermatophyta</taxon>
        <taxon>Magnoliopsida</taxon>
        <taxon>eudicotyledons</taxon>
        <taxon>Gunneridae</taxon>
        <taxon>Pentapetalae</taxon>
        <taxon>rosids</taxon>
        <taxon>malvids</taxon>
        <taxon>Sapindales</taxon>
        <taxon>Sapindaceae</taxon>
        <taxon>Xanthoceroideae</taxon>
        <taxon>Xanthoceras</taxon>
    </lineage>
</organism>
<keyword evidence="3" id="KW-0238">DNA-binding</keyword>
<name>A0ABQ8HX06_9ROSI</name>
<dbReference type="SMART" id="SM01019">
    <property type="entry name" value="B3"/>
    <property type="match status" value="1"/>
</dbReference>
<dbReference type="SUPFAM" id="SSF101936">
    <property type="entry name" value="DNA-binding pseudobarrel domain"/>
    <property type="match status" value="1"/>
</dbReference>
<keyword evidence="9" id="KW-1185">Reference proteome</keyword>
<dbReference type="InterPro" id="IPR044800">
    <property type="entry name" value="LEC2-like"/>
</dbReference>
<protein>
    <recommendedName>
        <fullName evidence="7">TF-B3 domain-containing protein</fullName>
    </recommendedName>
</protein>
<evidence type="ECO:0000256" key="5">
    <source>
        <dbReference type="ARBA" id="ARBA00023242"/>
    </source>
</evidence>
<reference evidence="8 9" key="1">
    <citation type="submission" date="2021-02" db="EMBL/GenBank/DDBJ databases">
        <title>Plant Genome Project.</title>
        <authorList>
            <person name="Zhang R.-G."/>
        </authorList>
    </citation>
    <scope>NUCLEOTIDE SEQUENCE [LARGE SCALE GENOMIC DNA]</scope>
    <source>
        <tissue evidence="8">Leaves</tissue>
    </source>
</reference>
<dbReference type="Gene3D" id="2.40.330.10">
    <property type="entry name" value="DNA-binding pseudobarrel domain"/>
    <property type="match status" value="1"/>
</dbReference>
<dbReference type="PANTHER" id="PTHR31140">
    <property type="entry name" value="B3 DOMAIN-CONTAINING TRANSCRIPTION FACTOR ABI3"/>
    <property type="match status" value="1"/>
</dbReference>
<evidence type="ECO:0000256" key="3">
    <source>
        <dbReference type="ARBA" id="ARBA00023125"/>
    </source>
</evidence>
<evidence type="ECO:0000313" key="9">
    <source>
        <dbReference type="Proteomes" id="UP000827721"/>
    </source>
</evidence>
<feature type="domain" description="TF-B3" evidence="7">
    <location>
        <begin position="208"/>
        <end position="309"/>
    </location>
</feature>
<dbReference type="Pfam" id="PF02362">
    <property type="entry name" value="B3"/>
    <property type="match status" value="1"/>
</dbReference>
<evidence type="ECO:0000256" key="4">
    <source>
        <dbReference type="ARBA" id="ARBA00023163"/>
    </source>
</evidence>
<evidence type="ECO:0000256" key="6">
    <source>
        <dbReference type="SAM" id="MobiDB-lite"/>
    </source>
</evidence>
<comment type="caution">
    <text evidence="8">The sequence shown here is derived from an EMBL/GenBank/DDBJ whole genome shotgun (WGS) entry which is preliminary data.</text>
</comment>
<dbReference type="PROSITE" id="PS50863">
    <property type="entry name" value="B3"/>
    <property type="match status" value="1"/>
</dbReference>
<dbReference type="CDD" id="cd10017">
    <property type="entry name" value="B3_DNA"/>
    <property type="match status" value="1"/>
</dbReference>
<accession>A0ABQ8HX06</accession>
<keyword evidence="5" id="KW-0539">Nucleus</keyword>
<feature type="region of interest" description="Disordered" evidence="6">
    <location>
        <begin position="312"/>
        <end position="343"/>
    </location>
</feature>
<dbReference type="InterPro" id="IPR015300">
    <property type="entry name" value="DNA-bd_pseudobarrel_sf"/>
</dbReference>
<dbReference type="InterPro" id="IPR003340">
    <property type="entry name" value="B3_DNA-bd"/>
</dbReference>
<dbReference type="EMBL" id="JAFEMO010000006">
    <property type="protein sequence ID" value="KAH7568896.1"/>
    <property type="molecule type" value="Genomic_DNA"/>
</dbReference>
<evidence type="ECO:0000259" key="7">
    <source>
        <dbReference type="PROSITE" id="PS50863"/>
    </source>
</evidence>
<feature type="compositionally biased region" description="Polar residues" evidence="6">
    <location>
        <begin position="316"/>
        <end position="335"/>
    </location>
</feature>
<dbReference type="Proteomes" id="UP000827721">
    <property type="component" value="Unassembled WGS sequence"/>
</dbReference>
<dbReference type="PANTHER" id="PTHR31140:SF74">
    <property type="entry name" value="B3 DOMAIN-CONTAINING TRANSCRIPTION FACTOR LEC2"/>
    <property type="match status" value="1"/>
</dbReference>
<evidence type="ECO:0000256" key="1">
    <source>
        <dbReference type="ARBA" id="ARBA00004123"/>
    </source>
</evidence>
<proteinExistence type="predicted"/>
<keyword evidence="2" id="KW-0805">Transcription regulation</keyword>
<evidence type="ECO:0000313" key="8">
    <source>
        <dbReference type="EMBL" id="KAH7568896.1"/>
    </source>
</evidence>
<comment type="subcellular location">
    <subcellularLocation>
        <location evidence="1">Nucleus</location>
    </subcellularLocation>
</comment>
<gene>
    <name evidence="8" type="ORF">JRO89_XS06G0069300</name>
</gene>
<keyword evidence="4" id="KW-0804">Transcription</keyword>